<evidence type="ECO:0000256" key="4">
    <source>
        <dbReference type="ARBA" id="ARBA00023274"/>
    </source>
</evidence>
<comment type="subunit">
    <text evidence="5">Part of the 50S ribosomal subunit; part of the 5S rRNA/L5/L18/L25 subcomplex. Contacts the 5S rRNA. Binds to the 5S rRNA independently of L5 and L18.</text>
</comment>
<dbReference type="InterPro" id="IPR020930">
    <property type="entry name" value="Ribosomal_uL5_bac-type"/>
</dbReference>
<name>A0A098R552_9SPIO</name>
<gene>
    <name evidence="5" type="primary">rplY</name>
    <name evidence="5" type="synonym">ctc</name>
    <name evidence="8" type="ORF">DC28_01175</name>
</gene>
<dbReference type="SUPFAM" id="SSF50715">
    <property type="entry name" value="Ribosomal protein L25-like"/>
    <property type="match status" value="1"/>
</dbReference>
<evidence type="ECO:0000256" key="3">
    <source>
        <dbReference type="ARBA" id="ARBA00022980"/>
    </source>
</evidence>
<dbReference type="InterPro" id="IPR037121">
    <property type="entry name" value="Ribosomal_bL25_C"/>
</dbReference>
<dbReference type="Pfam" id="PF01386">
    <property type="entry name" value="Ribosomal_L25p"/>
    <property type="match status" value="1"/>
</dbReference>
<dbReference type="NCBIfam" id="TIGR00731">
    <property type="entry name" value="bL25_bact_ctc"/>
    <property type="match status" value="1"/>
</dbReference>
<dbReference type="AlphaFoldDB" id="A0A098R552"/>
<dbReference type="InterPro" id="IPR011035">
    <property type="entry name" value="Ribosomal_bL25/Gln-tRNA_synth"/>
</dbReference>
<dbReference type="STRING" id="1480694.DC28_01175"/>
<dbReference type="OrthoDB" id="9790002at2"/>
<dbReference type="eggNOG" id="COG1825">
    <property type="taxonomic scope" value="Bacteria"/>
</dbReference>
<keyword evidence="1 5" id="KW-0699">rRNA-binding</keyword>
<dbReference type="Gene3D" id="2.40.240.10">
    <property type="entry name" value="Ribosomal Protein L25, Chain P"/>
    <property type="match status" value="1"/>
</dbReference>
<evidence type="ECO:0000259" key="6">
    <source>
        <dbReference type="Pfam" id="PF01386"/>
    </source>
</evidence>
<dbReference type="RefSeq" id="WP_037544888.1">
    <property type="nucleotide sequence ID" value="NZ_JNUP01000003.1"/>
</dbReference>
<evidence type="ECO:0000313" key="8">
    <source>
        <dbReference type="EMBL" id="KGE73852.1"/>
    </source>
</evidence>
<dbReference type="InterPro" id="IPR001021">
    <property type="entry name" value="Ribosomal_bL25_long"/>
</dbReference>
<dbReference type="Gene3D" id="2.170.120.20">
    <property type="entry name" value="Ribosomal protein L25, beta domain"/>
    <property type="match status" value="1"/>
</dbReference>
<keyword evidence="4 5" id="KW-0687">Ribonucleoprotein</keyword>
<proteinExistence type="inferred from homology"/>
<dbReference type="GO" id="GO:0006412">
    <property type="term" value="P:translation"/>
    <property type="evidence" value="ECO:0007669"/>
    <property type="project" value="UniProtKB-UniRule"/>
</dbReference>
<organism evidence="8 9">
    <name type="scientific">Spirochaeta lutea</name>
    <dbReference type="NCBI Taxonomy" id="1480694"/>
    <lineage>
        <taxon>Bacteria</taxon>
        <taxon>Pseudomonadati</taxon>
        <taxon>Spirochaetota</taxon>
        <taxon>Spirochaetia</taxon>
        <taxon>Spirochaetales</taxon>
        <taxon>Spirochaetaceae</taxon>
        <taxon>Spirochaeta</taxon>
    </lineage>
</organism>
<dbReference type="InterPro" id="IPR020057">
    <property type="entry name" value="Ribosomal_bL25_b-dom"/>
</dbReference>
<dbReference type="PANTHER" id="PTHR33284">
    <property type="entry name" value="RIBOSOMAL PROTEIN L25/GLN-TRNA SYNTHETASE, ANTI-CODON-BINDING DOMAIN-CONTAINING PROTEIN"/>
    <property type="match status" value="1"/>
</dbReference>
<reference evidence="8 9" key="1">
    <citation type="submission" date="2014-05" db="EMBL/GenBank/DDBJ databases">
        <title>De novo Genome Sequence of Spirocheata sp.</title>
        <authorList>
            <person name="Shivani Y."/>
            <person name="Subhash Y."/>
            <person name="Tushar L."/>
            <person name="Sasikala C."/>
            <person name="Ramana C.V."/>
        </authorList>
    </citation>
    <scope>NUCLEOTIDE SEQUENCE [LARGE SCALE GENOMIC DNA]</scope>
    <source>
        <strain evidence="8 9">JC230</strain>
    </source>
</reference>
<evidence type="ECO:0000313" key="9">
    <source>
        <dbReference type="Proteomes" id="UP000029692"/>
    </source>
</evidence>
<dbReference type="HAMAP" id="MF_01334">
    <property type="entry name" value="Ribosomal_bL25_CTC"/>
    <property type="match status" value="1"/>
</dbReference>
<comment type="caution">
    <text evidence="8">The sequence shown here is derived from an EMBL/GenBank/DDBJ whole genome shotgun (WGS) entry which is preliminary data.</text>
</comment>
<feature type="domain" description="Large ribosomal subunit protein bL25 beta" evidence="7">
    <location>
        <begin position="100"/>
        <end position="180"/>
    </location>
</feature>
<evidence type="ECO:0000259" key="7">
    <source>
        <dbReference type="Pfam" id="PF14693"/>
    </source>
</evidence>
<comment type="function">
    <text evidence="5">This is one of the proteins that binds to the 5S RNA in the ribosome where it forms part of the central protuberance.</text>
</comment>
<evidence type="ECO:0000256" key="5">
    <source>
        <dbReference type="HAMAP-Rule" id="MF_01334"/>
    </source>
</evidence>
<dbReference type="EMBL" id="JNUP01000003">
    <property type="protein sequence ID" value="KGE73852.1"/>
    <property type="molecule type" value="Genomic_DNA"/>
</dbReference>
<keyword evidence="3 5" id="KW-0689">Ribosomal protein</keyword>
<dbReference type="CDD" id="cd00495">
    <property type="entry name" value="Ribosomal_L25_TL5_CTC"/>
    <property type="match status" value="1"/>
</dbReference>
<dbReference type="GO" id="GO:0022625">
    <property type="term" value="C:cytosolic large ribosomal subunit"/>
    <property type="evidence" value="ECO:0007669"/>
    <property type="project" value="TreeGrafter"/>
</dbReference>
<sequence>MAVKTLNAQLRDKNGTGEARRLRAAGLIPAVVYGHEKPKSVTIDAQEFERAFKHISENEIIELTIGKKKHSVLIRDYQADILKNKMVHLDFYEIETGKTLRTHVPIKLNGTAKGVREGGILENTIHELEVECLPKDLPEVVEIDITTLDAGHAVHVGDVKLGNDIRILNAPEQVIASIGHAKAVITEETEEQAAGEAVAEEE</sequence>
<protein>
    <recommendedName>
        <fullName evidence="5">Large ribosomal subunit protein bL25</fullName>
    </recommendedName>
    <alternativeName>
        <fullName evidence="5">General stress protein CTC</fullName>
    </alternativeName>
</protein>
<comment type="similarity">
    <text evidence="5">Belongs to the bacterial ribosomal protein bL25 family. CTC subfamily.</text>
</comment>
<dbReference type="InterPro" id="IPR029751">
    <property type="entry name" value="Ribosomal_L25_dom"/>
</dbReference>
<keyword evidence="9" id="KW-1185">Reference proteome</keyword>
<accession>A0A098R552</accession>
<feature type="domain" description="Large ribosomal subunit protein bL25 L25" evidence="6">
    <location>
        <begin position="6"/>
        <end position="91"/>
    </location>
</feature>
<dbReference type="PANTHER" id="PTHR33284:SF1">
    <property type="entry name" value="RIBOSOMAL PROTEIN L25_GLN-TRNA SYNTHETASE, ANTI-CODON-BINDING DOMAIN-CONTAINING PROTEIN"/>
    <property type="match status" value="1"/>
</dbReference>
<keyword evidence="2 5" id="KW-0694">RNA-binding</keyword>
<dbReference type="InterPro" id="IPR020056">
    <property type="entry name" value="Rbsml_bL25/Gln-tRNA_synth_N"/>
</dbReference>
<evidence type="ECO:0000256" key="1">
    <source>
        <dbReference type="ARBA" id="ARBA00022730"/>
    </source>
</evidence>
<dbReference type="Proteomes" id="UP000029692">
    <property type="component" value="Unassembled WGS sequence"/>
</dbReference>
<dbReference type="GO" id="GO:0008097">
    <property type="term" value="F:5S rRNA binding"/>
    <property type="evidence" value="ECO:0007669"/>
    <property type="project" value="InterPro"/>
</dbReference>
<dbReference type="GO" id="GO:0003735">
    <property type="term" value="F:structural constituent of ribosome"/>
    <property type="evidence" value="ECO:0007669"/>
    <property type="project" value="InterPro"/>
</dbReference>
<evidence type="ECO:0000256" key="2">
    <source>
        <dbReference type="ARBA" id="ARBA00022884"/>
    </source>
</evidence>
<dbReference type="Pfam" id="PF14693">
    <property type="entry name" value="Ribosomal_TL5_C"/>
    <property type="match status" value="1"/>
</dbReference>